<dbReference type="SUPFAM" id="SSF55729">
    <property type="entry name" value="Acyl-CoA N-acyltransferases (Nat)"/>
    <property type="match status" value="1"/>
</dbReference>
<organism evidence="2 3">
    <name type="scientific">Euzebya pacifica</name>
    <dbReference type="NCBI Taxonomy" id="1608957"/>
    <lineage>
        <taxon>Bacteria</taxon>
        <taxon>Bacillati</taxon>
        <taxon>Actinomycetota</taxon>
        <taxon>Nitriliruptoria</taxon>
        <taxon>Euzebyales</taxon>
    </lineage>
</organism>
<dbReference type="InterPro" id="IPR016181">
    <property type="entry name" value="Acyl_CoA_acyltransferase"/>
</dbReference>
<feature type="domain" description="N-acetyltransferase" evidence="1">
    <location>
        <begin position="25"/>
        <end position="190"/>
    </location>
</feature>
<dbReference type="PANTHER" id="PTHR43792:SF1">
    <property type="entry name" value="N-ACETYLTRANSFERASE DOMAIN-CONTAINING PROTEIN"/>
    <property type="match status" value="1"/>
</dbReference>
<dbReference type="Proteomes" id="UP000264006">
    <property type="component" value="Chromosome"/>
</dbReference>
<dbReference type="PANTHER" id="PTHR43792">
    <property type="entry name" value="GNAT FAMILY, PUTATIVE (AFU_ORTHOLOGUE AFUA_3G00765)-RELATED-RELATED"/>
    <property type="match status" value="1"/>
</dbReference>
<dbReference type="InterPro" id="IPR000182">
    <property type="entry name" value="GNAT_dom"/>
</dbReference>
<dbReference type="OrthoDB" id="3533156at2"/>
<keyword evidence="3" id="KW-1185">Reference proteome</keyword>
<dbReference type="AlphaFoldDB" id="A0A346XVT3"/>
<protein>
    <submittedName>
        <fullName evidence="2">Acetyltransferase, GNAT family</fullName>
    </submittedName>
</protein>
<dbReference type="Gene3D" id="3.40.630.30">
    <property type="match status" value="1"/>
</dbReference>
<proteinExistence type="predicted"/>
<evidence type="ECO:0000313" key="2">
    <source>
        <dbReference type="EMBL" id="AXV06330.1"/>
    </source>
</evidence>
<dbReference type="KEGG" id="euz:DVS28_a1638"/>
<dbReference type="InterPro" id="IPR051531">
    <property type="entry name" value="N-acetyltransferase"/>
</dbReference>
<name>A0A346XVT3_9ACTN</name>
<accession>A0A346XVT3</accession>
<reference evidence="2 3" key="1">
    <citation type="submission" date="2018-09" db="EMBL/GenBank/DDBJ databases">
        <title>Complete genome sequence of Euzebya sp. DY32-46 isolated from seawater of Pacific Ocean.</title>
        <authorList>
            <person name="Xu L."/>
            <person name="Wu Y.-H."/>
            <person name="Xu X.-W."/>
        </authorList>
    </citation>
    <scope>NUCLEOTIDE SEQUENCE [LARGE SCALE GENOMIC DNA]</scope>
    <source>
        <strain evidence="2 3">DY32-46</strain>
    </source>
</reference>
<keyword evidence="2" id="KW-0808">Transferase</keyword>
<dbReference type="PROSITE" id="PS51186">
    <property type="entry name" value="GNAT"/>
    <property type="match status" value="1"/>
</dbReference>
<dbReference type="GO" id="GO:0016747">
    <property type="term" value="F:acyltransferase activity, transferring groups other than amino-acyl groups"/>
    <property type="evidence" value="ECO:0007669"/>
    <property type="project" value="InterPro"/>
</dbReference>
<evidence type="ECO:0000259" key="1">
    <source>
        <dbReference type="PROSITE" id="PS51186"/>
    </source>
</evidence>
<dbReference type="RefSeq" id="WP_114591006.1">
    <property type="nucleotide sequence ID" value="NZ_CP031165.1"/>
</dbReference>
<dbReference type="Pfam" id="PF13302">
    <property type="entry name" value="Acetyltransf_3"/>
    <property type="match status" value="1"/>
</dbReference>
<dbReference type="EMBL" id="CP031165">
    <property type="protein sequence ID" value="AXV06330.1"/>
    <property type="molecule type" value="Genomic_DNA"/>
</dbReference>
<gene>
    <name evidence="2" type="ORF">DVS28_a1638</name>
</gene>
<evidence type="ECO:0000313" key="3">
    <source>
        <dbReference type="Proteomes" id="UP000264006"/>
    </source>
</evidence>
<sequence>MHEERATGVAPDHHLIAPTLRTDRLRMVAFDERHLEAFTRIQYDPRVAEWYGGLPDPPHEWSTQLEQTWRVMAMFAGHWVLRGFGQWAVEDAETGDLLGRVGLWQPEGWPGIEVGWLVHPDRWGRGYATEAARAAVEWGFTTLGLDRIISVTVPHNTRSQQVMRKVGLTDTGTTVEVGGHEQVLFAVTHQEWSTR</sequence>